<dbReference type="GO" id="GO:0046872">
    <property type="term" value="F:metal ion binding"/>
    <property type="evidence" value="ECO:0007669"/>
    <property type="project" value="UniProtKB-KW"/>
</dbReference>
<name>A0A5B8NKV8_9CHRO</name>
<dbReference type="InterPro" id="IPR036385">
    <property type="entry name" value="RuBisCO_ssu_sf"/>
</dbReference>
<evidence type="ECO:0000256" key="11">
    <source>
        <dbReference type="PIRSR" id="PIRSR037250-51"/>
    </source>
</evidence>
<evidence type="ECO:0000313" key="16">
    <source>
        <dbReference type="Proteomes" id="UP000318453"/>
    </source>
</evidence>
<feature type="domain" description="Ribulose bisphosphate carboxylase small subunit" evidence="14">
    <location>
        <begin position="241"/>
        <end position="332"/>
    </location>
</feature>
<keyword evidence="16" id="KW-1185">Reference proteome</keyword>
<feature type="region of interest" description="Disordered" evidence="13">
    <location>
        <begin position="446"/>
        <end position="476"/>
    </location>
</feature>
<evidence type="ECO:0000256" key="10">
    <source>
        <dbReference type="PIRSR" id="PIRSR037250-50"/>
    </source>
</evidence>
<dbReference type="PANTHER" id="PTHR43360:SF1">
    <property type="entry name" value="CARBOXYSOME ASSEMBLY PROTEIN CCMM"/>
    <property type="match status" value="1"/>
</dbReference>
<evidence type="ECO:0000256" key="3">
    <source>
        <dbReference type="ARBA" id="ARBA00023300"/>
    </source>
</evidence>
<feature type="compositionally biased region" description="Polar residues" evidence="13">
    <location>
        <begin position="556"/>
        <end position="570"/>
    </location>
</feature>
<dbReference type="KEGG" id="enn:FRE64_07050"/>
<evidence type="ECO:0000256" key="7">
    <source>
        <dbReference type="ARBA" id="ARBA00023669"/>
    </source>
</evidence>
<dbReference type="SMART" id="SM00961">
    <property type="entry name" value="RuBisCO_small"/>
    <property type="match status" value="4"/>
</dbReference>
<keyword evidence="3" id="KW-0120">Carbon dioxide fixation</keyword>
<keyword evidence="2" id="KW-0677">Repeat</keyword>
<sequence>MDEAAPPTPWSRALAEPKIDETAYVHSFSNIIGDVSVGPGVLVAPGTSIRADEGFPFAIGEDTNIQDGVVIHGLEEGRVVGDDQKEYSVWIGQDTCITHMALIHGPCYIGNNCFIGFRSTVFNARVGDDCIVMMHALIQDVEIPAGKYIPSGAVITNQQEANRLPDVQESDREFAHHVVEVNEALRAGYQCAKDANCIINVKQKEKLANASGNGKAARSGYQKGNTASSSNGGVSTSRNNTQQGGTKLKPEAIEQVRSLLKQGYQIGTEHADQRRFRRNSWQNCAPIKDRQERSVIQSLEACLADHEGEYVRLFGIDPKAKRRVSETIIQTPEDEPSQNRTTQGGYQGSSRSYQPRQGGGNSSGLDQEVVEQVRSLLNQGYRISTEHADQRRFRRNSWQNGAPIQSTQVSQVVSELEACLNEYSGEYVRLVGVDPKAKRRVLEQLIQSPGDNNGAAPSSGKKATSQGNSGNNTGQLSNDLRQQVESLVNQGYSIGLEYADQRRFRRNSWQNAGLIEGNAKQVLAELESHLAEHSQEYVRLVGIDPKAKRRIVETLIQSPGQSSNNQKANSGGQGFGGYTQSNGNQGSQNGSAKGRLDQNTVEQVRSLLKQGYKISTEYADKRRFSRNSWQGGSPIESTREGDVLSALENSLAEHQGEYVRLVGIDPKAKRRVLETTIQQPA</sequence>
<feature type="domain" description="Ribulose bisphosphate carboxylase small subunit" evidence="14">
    <location>
        <begin position="466"/>
        <end position="559"/>
    </location>
</feature>
<dbReference type="GO" id="GO:0031470">
    <property type="term" value="C:carboxysome"/>
    <property type="evidence" value="ECO:0007669"/>
    <property type="project" value="UniProtKB-SubCell"/>
</dbReference>
<feature type="compositionally biased region" description="Polar residues" evidence="13">
    <location>
        <begin position="222"/>
        <end position="245"/>
    </location>
</feature>
<dbReference type="CDD" id="cd00307">
    <property type="entry name" value="RuBisCO_small_like"/>
    <property type="match status" value="4"/>
</dbReference>
<dbReference type="EMBL" id="CP042326">
    <property type="protein sequence ID" value="QDZ39714.1"/>
    <property type="molecule type" value="Genomic_DNA"/>
</dbReference>
<dbReference type="RefSeq" id="WP_146295311.1">
    <property type="nucleotide sequence ID" value="NZ_CP042326.1"/>
</dbReference>
<evidence type="ECO:0000256" key="12">
    <source>
        <dbReference type="PIRSR" id="PIRSR037250-52"/>
    </source>
</evidence>
<dbReference type="OrthoDB" id="9803036at2"/>
<dbReference type="Gene3D" id="2.160.10.10">
    <property type="entry name" value="Hexapeptide repeat proteins"/>
    <property type="match status" value="1"/>
</dbReference>
<dbReference type="InterPro" id="IPR047223">
    <property type="entry name" value="CA_gamma_LbH"/>
</dbReference>
<dbReference type="PIRSF" id="PIRSF037250">
    <property type="entry name" value="CcmM"/>
    <property type="match status" value="1"/>
</dbReference>
<reference evidence="15" key="1">
    <citation type="submission" date="2019-08" db="EMBL/GenBank/DDBJ databases">
        <title>Carotenoids and Carotenoid Binding Proteins in the Halophilic Cyanobacterium Euhalothece sp. ZM00.</title>
        <authorList>
            <person name="Cho S.M."/>
            <person name="Song J.Y."/>
            <person name="Park Y.-I."/>
        </authorList>
    </citation>
    <scope>NUCLEOTIDE SEQUENCE [LARGE SCALE GENOMIC DNA]</scope>
    <source>
        <strain evidence="15">Z-M001</strain>
    </source>
</reference>
<evidence type="ECO:0000256" key="13">
    <source>
        <dbReference type="SAM" id="MobiDB-lite"/>
    </source>
</evidence>
<feature type="region of interest" description="Disordered" evidence="13">
    <location>
        <begin position="212"/>
        <end position="249"/>
    </location>
</feature>
<feature type="compositionally biased region" description="Low complexity" evidence="13">
    <location>
        <begin position="580"/>
        <end position="591"/>
    </location>
</feature>
<evidence type="ECO:0000256" key="5">
    <source>
        <dbReference type="ARBA" id="ARBA00023595"/>
    </source>
</evidence>
<dbReference type="PANTHER" id="PTHR43360">
    <property type="entry name" value="CARBON DIOXIDE CONCENTRATING MECHANISM PROTEIN CCMM"/>
    <property type="match status" value="1"/>
</dbReference>
<comment type="subcellular location">
    <subcellularLocation>
        <location evidence="4">Carboxysome</location>
    </subcellularLocation>
</comment>
<dbReference type="InterPro" id="IPR000894">
    <property type="entry name" value="RuBisCO_ssu_dom"/>
</dbReference>
<dbReference type="Pfam" id="PF00101">
    <property type="entry name" value="RuBisCO_small"/>
    <property type="match status" value="4"/>
</dbReference>
<evidence type="ECO:0000256" key="6">
    <source>
        <dbReference type="ARBA" id="ARBA00023636"/>
    </source>
</evidence>
<feature type="domain" description="Ribulose bisphosphate carboxylase small subunit" evidence="14">
    <location>
        <begin position="356"/>
        <end position="449"/>
    </location>
</feature>
<evidence type="ECO:0000256" key="2">
    <source>
        <dbReference type="ARBA" id="ARBA00022737"/>
    </source>
</evidence>
<feature type="compositionally biased region" description="Polar residues" evidence="13">
    <location>
        <begin position="338"/>
        <end position="355"/>
    </location>
</feature>
<keyword evidence="12" id="KW-1015">Disulfide bond</keyword>
<evidence type="ECO:0000256" key="4">
    <source>
        <dbReference type="ARBA" id="ARBA00023587"/>
    </source>
</evidence>
<proteinExistence type="inferred from homology"/>
<feature type="binding site" description="in other chain" evidence="11">
    <location>
        <position position="104"/>
    </location>
    <ligand>
        <name>Zn(2+)</name>
        <dbReference type="ChEBI" id="CHEBI:29105"/>
        <note>ligand shared between two neighboring subunits</note>
    </ligand>
</feature>
<dbReference type="InterPro" id="IPR052265">
    <property type="entry name" value="Gamma-CA"/>
</dbReference>
<evidence type="ECO:0000313" key="15">
    <source>
        <dbReference type="EMBL" id="QDZ39714.1"/>
    </source>
</evidence>
<organism evidence="15 16">
    <name type="scientific">Euhalothece natronophila Z-M001</name>
    <dbReference type="NCBI Taxonomy" id="522448"/>
    <lineage>
        <taxon>Bacteria</taxon>
        <taxon>Bacillati</taxon>
        <taxon>Cyanobacteriota</taxon>
        <taxon>Cyanophyceae</taxon>
        <taxon>Oscillatoriophycideae</taxon>
        <taxon>Chroococcales</taxon>
        <taxon>Halothecacae</taxon>
        <taxon>Halothece cluster</taxon>
        <taxon>Euhalothece</taxon>
    </lineage>
</organism>
<evidence type="ECO:0000256" key="9">
    <source>
        <dbReference type="ARBA" id="ARBA00030397"/>
    </source>
</evidence>
<feature type="active site" description="Proton donor/acceptor" evidence="10">
    <location>
        <position position="53"/>
    </location>
</feature>
<dbReference type="SUPFAM" id="SSF55239">
    <property type="entry name" value="RuBisCO, small subunit"/>
    <property type="match status" value="4"/>
</dbReference>
<evidence type="ECO:0000256" key="8">
    <source>
        <dbReference type="ARBA" id="ARBA00024446"/>
    </source>
</evidence>
<feature type="compositionally biased region" description="Polar residues" evidence="13">
    <location>
        <begin position="461"/>
        <end position="476"/>
    </location>
</feature>
<dbReference type="Proteomes" id="UP000318453">
    <property type="component" value="Chromosome"/>
</dbReference>
<dbReference type="AlphaFoldDB" id="A0A5B8NKV8"/>
<feature type="binding site" evidence="11">
    <location>
        <position position="99"/>
    </location>
    <ligand>
        <name>Zn(2+)</name>
        <dbReference type="ChEBI" id="CHEBI:29105"/>
        <note>ligand shared between two neighboring subunits</note>
    </ligand>
</feature>
<keyword evidence="7" id="KW-1282">Carboxysome</keyword>
<accession>A0A5B8NKV8</accession>
<dbReference type="CDD" id="cd00710">
    <property type="entry name" value="LbH_gamma_CA"/>
    <property type="match status" value="1"/>
</dbReference>
<dbReference type="GO" id="GO:0015979">
    <property type="term" value="P:photosynthesis"/>
    <property type="evidence" value="ECO:0007669"/>
    <property type="project" value="UniProtKB-KW"/>
</dbReference>
<dbReference type="GO" id="GO:0015977">
    <property type="term" value="P:carbon fixation"/>
    <property type="evidence" value="ECO:0007669"/>
    <property type="project" value="UniProtKB-KW"/>
</dbReference>
<comment type="similarity">
    <text evidence="5">Belongs to the gamma-class carbonic anhydrase family.</text>
</comment>
<protein>
    <recommendedName>
        <fullName evidence="6">Carboxysome assembly protein CcmM</fullName>
    </recommendedName>
    <alternativeName>
        <fullName evidence="9">Carbon dioxide concentrating mechanism protein CcmM</fullName>
    </alternativeName>
</protein>
<feature type="region of interest" description="Disordered" evidence="13">
    <location>
        <begin position="328"/>
        <end position="364"/>
    </location>
</feature>
<dbReference type="SUPFAM" id="SSF51161">
    <property type="entry name" value="Trimeric LpxA-like enzymes"/>
    <property type="match status" value="1"/>
</dbReference>
<keyword evidence="1" id="KW-0602">Photosynthesis</keyword>
<dbReference type="InterPro" id="IPR017156">
    <property type="entry name" value="CcmM"/>
</dbReference>
<evidence type="ECO:0000259" key="14">
    <source>
        <dbReference type="SMART" id="SM00961"/>
    </source>
</evidence>
<keyword evidence="11" id="KW-0862">Zinc</keyword>
<keyword evidence="8" id="KW-1283">Bacterial microcompartment</keyword>
<keyword evidence="11" id="KW-0479">Metal-binding</keyword>
<feature type="binding site" description="in other chain" evidence="11">
    <location>
        <position position="72"/>
    </location>
    <ligand>
        <name>Zn(2+)</name>
        <dbReference type="ChEBI" id="CHEBI:29105"/>
        <note>ligand shared between two neighboring subunits</note>
    </ligand>
</feature>
<dbReference type="GO" id="GO:0043886">
    <property type="term" value="F:structural constituent of carboxysome shell"/>
    <property type="evidence" value="ECO:0007669"/>
    <property type="project" value="InterPro"/>
</dbReference>
<gene>
    <name evidence="15" type="ORF">FRE64_07050</name>
</gene>
<feature type="region of interest" description="Disordered" evidence="13">
    <location>
        <begin position="556"/>
        <end position="598"/>
    </location>
</feature>
<dbReference type="InterPro" id="IPR011004">
    <property type="entry name" value="Trimer_LpxA-like_sf"/>
</dbReference>
<feature type="domain" description="Ribulose bisphosphate carboxylase small subunit" evidence="14">
    <location>
        <begin position="587"/>
        <end position="680"/>
    </location>
</feature>
<evidence type="ECO:0000256" key="1">
    <source>
        <dbReference type="ARBA" id="ARBA00022531"/>
    </source>
</evidence>
<feature type="disulfide bond" evidence="12">
    <location>
        <begin position="191"/>
        <end position="197"/>
    </location>
</feature>
<dbReference type="Gene3D" id="3.30.190.10">
    <property type="entry name" value="Ribulose bisphosphate carboxylase, small subunit"/>
    <property type="match status" value="4"/>
</dbReference>